<dbReference type="EMBL" id="JAGSOT010000006">
    <property type="protein sequence ID" value="MBR7795093.1"/>
    <property type="molecule type" value="Genomic_DNA"/>
</dbReference>
<sequence length="149" mass="17309">MKKKHFSLLVLVAYFWCSPVFAEGSDTPEPNEYKEKEIEIKKSYQNDVSKRGELPEEQKHLTFQKQDQTDSMQLREQLFQISRLEANTIIAKADQLALFSKQDRNTIRKQEIQPTESPSNILTVLIVTVVIIIAAMFLLIIPKYKQSHN</sequence>
<protein>
    <submittedName>
        <fullName evidence="9">Type VII secretion protein EssA</fullName>
    </submittedName>
</protein>
<comment type="subcellular location">
    <subcellularLocation>
        <location evidence="1">Cell membrane</location>
        <topology evidence="1">Single-pass membrane protein</topology>
    </subcellularLocation>
</comment>
<dbReference type="RefSeq" id="WP_026682172.1">
    <property type="nucleotide sequence ID" value="NZ_CP115959.1"/>
</dbReference>
<evidence type="ECO:0000256" key="7">
    <source>
        <dbReference type="SAM" id="Phobius"/>
    </source>
</evidence>
<keyword evidence="3" id="KW-1003">Cell membrane</keyword>
<keyword evidence="5 7" id="KW-1133">Transmembrane helix</keyword>
<evidence type="ECO:0000256" key="3">
    <source>
        <dbReference type="ARBA" id="ARBA00022475"/>
    </source>
</evidence>
<dbReference type="Pfam" id="PF10661">
    <property type="entry name" value="EssA"/>
    <property type="match status" value="1"/>
</dbReference>
<dbReference type="GO" id="GO:0005886">
    <property type="term" value="C:plasma membrane"/>
    <property type="evidence" value="ECO:0007669"/>
    <property type="project" value="UniProtKB-SubCell"/>
</dbReference>
<name>A0A941I926_9BACI</name>
<keyword evidence="8" id="KW-0732">Signal</keyword>
<evidence type="ECO:0000313" key="10">
    <source>
        <dbReference type="Proteomes" id="UP000675284"/>
    </source>
</evidence>
<dbReference type="AlphaFoldDB" id="A0A941I926"/>
<evidence type="ECO:0000256" key="6">
    <source>
        <dbReference type="ARBA" id="ARBA00023136"/>
    </source>
</evidence>
<comment type="caution">
    <text evidence="9">The sequence shown here is derived from an EMBL/GenBank/DDBJ whole genome shotgun (WGS) entry which is preliminary data.</text>
</comment>
<evidence type="ECO:0000313" key="9">
    <source>
        <dbReference type="EMBL" id="MBR7795093.1"/>
    </source>
</evidence>
<reference evidence="9" key="1">
    <citation type="submission" date="2021-04" db="EMBL/GenBank/DDBJ databases">
        <title>Isolation and polyphasic classification of algal microorganism.</title>
        <authorList>
            <person name="Wang S."/>
        </authorList>
    </citation>
    <scope>NUCLEOTIDE SEQUENCE</scope>
    <source>
        <strain evidence="9">720a</strain>
    </source>
</reference>
<comment type="similarity">
    <text evidence="2">Belongs to the EssA family.</text>
</comment>
<dbReference type="Proteomes" id="UP000675284">
    <property type="component" value="Unassembled WGS sequence"/>
</dbReference>
<feature type="transmembrane region" description="Helical" evidence="7">
    <location>
        <begin position="121"/>
        <end position="141"/>
    </location>
</feature>
<evidence type="ECO:0000256" key="2">
    <source>
        <dbReference type="ARBA" id="ARBA00008570"/>
    </source>
</evidence>
<dbReference type="NCBIfam" id="TIGR03927">
    <property type="entry name" value="T7SS_EssA_Firm"/>
    <property type="match status" value="1"/>
</dbReference>
<dbReference type="InterPro" id="IPR034026">
    <property type="entry name" value="EssA"/>
</dbReference>
<evidence type="ECO:0000256" key="1">
    <source>
        <dbReference type="ARBA" id="ARBA00004162"/>
    </source>
</evidence>
<keyword evidence="10" id="KW-1185">Reference proteome</keyword>
<organism evidence="9 10">
    <name type="scientific">Virgibacillus salarius</name>
    <dbReference type="NCBI Taxonomy" id="447199"/>
    <lineage>
        <taxon>Bacteria</taxon>
        <taxon>Bacillati</taxon>
        <taxon>Bacillota</taxon>
        <taxon>Bacilli</taxon>
        <taxon>Bacillales</taxon>
        <taxon>Bacillaceae</taxon>
        <taxon>Virgibacillus</taxon>
    </lineage>
</organism>
<evidence type="ECO:0000256" key="5">
    <source>
        <dbReference type="ARBA" id="ARBA00022989"/>
    </source>
</evidence>
<keyword evidence="6 7" id="KW-0472">Membrane</keyword>
<evidence type="ECO:0000256" key="4">
    <source>
        <dbReference type="ARBA" id="ARBA00022692"/>
    </source>
</evidence>
<feature type="signal peptide" evidence="8">
    <location>
        <begin position="1"/>
        <end position="22"/>
    </location>
</feature>
<evidence type="ECO:0000256" key="8">
    <source>
        <dbReference type="SAM" id="SignalP"/>
    </source>
</evidence>
<gene>
    <name evidence="9" type="primary">essA</name>
    <name evidence="9" type="ORF">KCX74_03440</name>
</gene>
<dbReference type="InterPro" id="IPR018920">
    <property type="entry name" value="EssA/YueC"/>
</dbReference>
<accession>A0A941I926</accession>
<keyword evidence="4 7" id="KW-0812">Transmembrane</keyword>
<proteinExistence type="inferred from homology"/>
<feature type="chain" id="PRO_5036729312" evidence="8">
    <location>
        <begin position="23"/>
        <end position="149"/>
    </location>
</feature>